<dbReference type="Proteomes" id="UP001154078">
    <property type="component" value="Chromosome 6"/>
</dbReference>
<reference evidence="2" key="1">
    <citation type="submission" date="2021-12" db="EMBL/GenBank/DDBJ databases">
        <authorList>
            <person name="King R."/>
        </authorList>
    </citation>
    <scope>NUCLEOTIDE SEQUENCE</scope>
</reference>
<dbReference type="OrthoDB" id="6819390at2759"/>
<feature type="transmembrane region" description="Helical" evidence="1">
    <location>
        <begin position="134"/>
        <end position="153"/>
    </location>
</feature>
<dbReference type="EMBL" id="OV121137">
    <property type="protein sequence ID" value="CAH0558580.1"/>
    <property type="molecule type" value="Genomic_DNA"/>
</dbReference>
<name>A0A9P0BAH3_BRAAE</name>
<feature type="transmembrane region" description="Helical" evidence="1">
    <location>
        <begin position="6"/>
        <end position="26"/>
    </location>
</feature>
<keyword evidence="1" id="KW-0472">Membrane</keyword>
<evidence type="ECO:0000313" key="3">
    <source>
        <dbReference type="Proteomes" id="UP001154078"/>
    </source>
</evidence>
<dbReference type="AlphaFoldDB" id="A0A9P0BAH3"/>
<sequence>MHYLPFFITIITWYCLILFCVCDSHIRNCKNYKQINKENIRNCLPSIIVTKIKDQEDFVKSEVINDTKENVDLSSLLNSDMENIVQNKEYFIYNDLKLCVNLTNSTVAFSLRPQANVSSLARGMQFSMKKVKEYIPYLIVPGLIMSGVLPWVLPGINMVAMFLSMINQMAFTSSLFALVRGYIFNNERDEHIIYVNHGYKNNYHYGHR</sequence>
<keyword evidence="1" id="KW-0812">Transmembrane</keyword>
<evidence type="ECO:0000256" key="1">
    <source>
        <dbReference type="SAM" id="Phobius"/>
    </source>
</evidence>
<proteinExistence type="predicted"/>
<keyword evidence="1" id="KW-1133">Transmembrane helix</keyword>
<accession>A0A9P0BAH3</accession>
<organism evidence="2 3">
    <name type="scientific">Brassicogethes aeneus</name>
    <name type="common">Rape pollen beetle</name>
    <name type="synonym">Meligethes aeneus</name>
    <dbReference type="NCBI Taxonomy" id="1431903"/>
    <lineage>
        <taxon>Eukaryota</taxon>
        <taxon>Metazoa</taxon>
        <taxon>Ecdysozoa</taxon>
        <taxon>Arthropoda</taxon>
        <taxon>Hexapoda</taxon>
        <taxon>Insecta</taxon>
        <taxon>Pterygota</taxon>
        <taxon>Neoptera</taxon>
        <taxon>Endopterygota</taxon>
        <taxon>Coleoptera</taxon>
        <taxon>Polyphaga</taxon>
        <taxon>Cucujiformia</taxon>
        <taxon>Nitidulidae</taxon>
        <taxon>Meligethinae</taxon>
        <taxon>Brassicogethes</taxon>
    </lineage>
</organism>
<gene>
    <name evidence="2" type="ORF">MELIAE_LOCUS8876</name>
</gene>
<feature type="transmembrane region" description="Helical" evidence="1">
    <location>
        <begin position="159"/>
        <end position="179"/>
    </location>
</feature>
<evidence type="ECO:0000313" key="2">
    <source>
        <dbReference type="EMBL" id="CAH0558580.1"/>
    </source>
</evidence>
<protein>
    <submittedName>
        <fullName evidence="2">Uncharacterized protein</fullName>
    </submittedName>
</protein>
<keyword evidence="3" id="KW-1185">Reference proteome</keyword>